<feature type="non-terminal residue" evidence="1">
    <location>
        <position position="1"/>
    </location>
</feature>
<sequence>TLHTSFAIQAGTDQIKVMRNMHNMYFLIQHNLSVNIFESLYKLSEIQHAEDQGQFEYGIEALNIFDNNEFADEDERALYGSYQNNVSVREFIESIGHVVEQETFQELRTSD</sequence>
<name>A0ABN7XQW7_GIGMA</name>
<dbReference type="Proteomes" id="UP000789901">
    <property type="component" value="Unassembled WGS sequence"/>
</dbReference>
<gene>
    <name evidence="1" type="ORF">GMARGA_LOCUS45931</name>
</gene>
<protein>
    <submittedName>
        <fullName evidence="1">13254_t:CDS:1</fullName>
    </submittedName>
</protein>
<accession>A0ABN7XQW7</accession>
<keyword evidence="2" id="KW-1185">Reference proteome</keyword>
<proteinExistence type="predicted"/>
<feature type="non-terminal residue" evidence="1">
    <location>
        <position position="111"/>
    </location>
</feature>
<comment type="caution">
    <text evidence="1">The sequence shown here is derived from an EMBL/GenBank/DDBJ whole genome shotgun (WGS) entry which is preliminary data.</text>
</comment>
<dbReference type="EMBL" id="CAJVQB010167352">
    <property type="protein sequence ID" value="CAG8857110.1"/>
    <property type="molecule type" value="Genomic_DNA"/>
</dbReference>
<reference evidence="1 2" key="1">
    <citation type="submission" date="2021-06" db="EMBL/GenBank/DDBJ databases">
        <authorList>
            <person name="Kallberg Y."/>
            <person name="Tangrot J."/>
            <person name="Rosling A."/>
        </authorList>
    </citation>
    <scope>NUCLEOTIDE SEQUENCE [LARGE SCALE GENOMIC DNA]</scope>
    <source>
        <strain evidence="1 2">120-4 pot B 10/14</strain>
    </source>
</reference>
<evidence type="ECO:0000313" key="2">
    <source>
        <dbReference type="Proteomes" id="UP000789901"/>
    </source>
</evidence>
<organism evidence="1 2">
    <name type="scientific">Gigaspora margarita</name>
    <dbReference type="NCBI Taxonomy" id="4874"/>
    <lineage>
        <taxon>Eukaryota</taxon>
        <taxon>Fungi</taxon>
        <taxon>Fungi incertae sedis</taxon>
        <taxon>Mucoromycota</taxon>
        <taxon>Glomeromycotina</taxon>
        <taxon>Glomeromycetes</taxon>
        <taxon>Diversisporales</taxon>
        <taxon>Gigasporaceae</taxon>
        <taxon>Gigaspora</taxon>
    </lineage>
</organism>
<evidence type="ECO:0000313" key="1">
    <source>
        <dbReference type="EMBL" id="CAG8857110.1"/>
    </source>
</evidence>